<dbReference type="STRING" id="7168.A0A182NRF2"/>
<dbReference type="InterPro" id="IPR006578">
    <property type="entry name" value="MADF-dom"/>
</dbReference>
<dbReference type="PROSITE" id="PS51029">
    <property type="entry name" value="MADF"/>
    <property type="match status" value="1"/>
</dbReference>
<accession>A0A182NRF2</accession>
<keyword evidence="4" id="KW-1185">Reference proteome</keyword>
<dbReference type="SMART" id="SM00595">
    <property type="entry name" value="MADF"/>
    <property type="match status" value="1"/>
</dbReference>
<organism evidence="3 4">
    <name type="scientific">Anopheles dirus</name>
    <dbReference type="NCBI Taxonomy" id="7168"/>
    <lineage>
        <taxon>Eukaryota</taxon>
        <taxon>Metazoa</taxon>
        <taxon>Ecdysozoa</taxon>
        <taxon>Arthropoda</taxon>
        <taxon>Hexapoda</taxon>
        <taxon>Insecta</taxon>
        <taxon>Pterygota</taxon>
        <taxon>Neoptera</taxon>
        <taxon>Endopterygota</taxon>
        <taxon>Diptera</taxon>
        <taxon>Nematocera</taxon>
        <taxon>Culicoidea</taxon>
        <taxon>Culicidae</taxon>
        <taxon>Anophelinae</taxon>
        <taxon>Anopheles</taxon>
    </lineage>
</organism>
<reference evidence="4" key="1">
    <citation type="submission" date="2013-03" db="EMBL/GenBank/DDBJ databases">
        <title>The Genome Sequence of Anopheles dirus WRAIR2.</title>
        <authorList>
            <consortium name="The Broad Institute Genomics Platform"/>
            <person name="Neafsey D.E."/>
            <person name="Walton C."/>
            <person name="Walker B."/>
            <person name="Young S.K."/>
            <person name="Zeng Q."/>
            <person name="Gargeya S."/>
            <person name="Fitzgerald M."/>
            <person name="Haas B."/>
            <person name="Abouelleil A."/>
            <person name="Allen A.W."/>
            <person name="Alvarado L."/>
            <person name="Arachchi H.M."/>
            <person name="Berlin A.M."/>
            <person name="Chapman S.B."/>
            <person name="Gainer-Dewar J."/>
            <person name="Goldberg J."/>
            <person name="Griggs A."/>
            <person name="Gujja S."/>
            <person name="Hansen M."/>
            <person name="Howarth C."/>
            <person name="Imamovic A."/>
            <person name="Ireland A."/>
            <person name="Larimer J."/>
            <person name="McCowan C."/>
            <person name="Murphy C."/>
            <person name="Pearson M."/>
            <person name="Poon T.W."/>
            <person name="Priest M."/>
            <person name="Roberts A."/>
            <person name="Saif S."/>
            <person name="Shea T."/>
            <person name="Sisk P."/>
            <person name="Sykes S."/>
            <person name="Wortman J."/>
            <person name="Nusbaum C."/>
            <person name="Birren B."/>
        </authorList>
    </citation>
    <scope>NUCLEOTIDE SEQUENCE [LARGE SCALE GENOMIC DNA]</scope>
    <source>
        <strain evidence="4">WRAIR2</strain>
    </source>
</reference>
<feature type="compositionally biased region" description="Acidic residues" evidence="1">
    <location>
        <begin position="114"/>
        <end position="132"/>
    </location>
</feature>
<evidence type="ECO:0000313" key="3">
    <source>
        <dbReference type="EnsemblMetazoa" id="ADIR010242-PA"/>
    </source>
</evidence>
<dbReference type="PANTHER" id="PTHR21505">
    <property type="entry name" value="MADF DOMAIN-CONTAINING PROTEIN-RELATED"/>
    <property type="match status" value="1"/>
</dbReference>
<feature type="region of interest" description="Disordered" evidence="1">
    <location>
        <begin position="114"/>
        <end position="135"/>
    </location>
</feature>
<dbReference type="PANTHER" id="PTHR21505:SF8">
    <property type="entry name" value="DPT-YFP REPRESSOR BY OVEREXPRESSION, ISOFORM D-RELATED"/>
    <property type="match status" value="1"/>
</dbReference>
<dbReference type="EnsemblMetazoa" id="ADIR010242-RA">
    <property type="protein sequence ID" value="ADIR010242-PA"/>
    <property type="gene ID" value="ADIR010242"/>
</dbReference>
<dbReference type="Proteomes" id="UP000075884">
    <property type="component" value="Unassembled WGS sequence"/>
</dbReference>
<dbReference type="AlphaFoldDB" id="A0A182NRF2"/>
<protein>
    <submittedName>
        <fullName evidence="3">MADF domain-containing protein</fullName>
    </submittedName>
</protein>
<evidence type="ECO:0000256" key="1">
    <source>
        <dbReference type="SAM" id="MobiDB-lite"/>
    </source>
</evidence>
<name>A0A182NRF2_9DIPT</name>
<evidence type="ECO:0000259" key="2">
    <source>
        <dbReference type="PROSITE" id="PS51029"/>
    </source>
</evidence>
<proteinExistence type="predicted"/>
<dbReference type="Pfam" id="PF10545">
    <property type="entry name" value="MADF_DNA_bdg"/>
    <property type="match status" value="1"/>
</dbReference>
<feature type="domain" description="MADF" evidence="2">
    <location>
        <begin position="20"/>
        <end position="109"/>
    </location>
</feature>
<sequence>MQPGSTMQEPDNCEPKFVEEFIALYKSFPCLWRPMSKVYADQKRRAYDALVQKYREVDPHATSITVKRKINALRTGFRKQLRRLNRKSVERKPTLWYFHLFDFLDDYPRADESDQVEGLESQGSDEEYDGSDDSLRHSSLECTTQRVQELEELVEERLHSFLENDSSLVYGKHIANKLRTVSALQNKFAQKLINDIVFEAEMGSLTRGCTLAGMDNAEL</sequence>
<dbReference type="VEuPathDB" id="VectorBase:ADIR010242"/>
<evidence type="ECO:0000313" key="4">
    <source>
        <dbReference type="Proteomes" id="UP000075884"/>
    </source>
</evidence>
<reference evidence="3" key="2">
    <citation type="submission" date="2020-05" db="UniProtKB">
        <authorList>
            <consortium name="EnsemblMetazoa"/>
        </authorList>
    </citation>
    <scope>IDENTIFICATION</scope>
    <source>
        <strain evidence="3">WRAIR2</strain>
    </source>
</reference>